<keyword evidence="1" id="KW-0433">Leucine-rich repeat</keyword>
<dbReference type="SUPFAM" id="SSF52058">
    <property type="entry name" value="L domain-like"/>
    <property type="match status" value="2"/>
</dbReference>
<evidence type="ECO:0000256" key="1">
    <source>
        <dbReference type="ARBA" id="ARBA00022614"/>
    </source>
</evidence>
<dbReference type="InterPro" id="IPR032675">
    <property type="entry name" value="LRR_dom_sf"/>
</dbReference>
<protein>
    <submittedName>
        <fullName evidence="4">Guanylate cyclase</fullName>
    </submittedName>
</protein>
<dbReference type="PANTHER" id="PTHR47114:SF2">
    <property type="entry name" value="OLIGODENDROCYTE-MYELIN GLYCOPROTEIN"/>
    <property type="match status" value="1"/>
</dbReference>
<keyword evidence="3" id="KW-0175">Coiled coil</keyword>
<evidence type="ECO:0000256" key="3">
    <source>
        <dbReference type="SAM" id="Coils"/>
    </source>
</evidence>
<dbReference type="Gene3D" id="3.80.10.10">
    <property type="entry name" value="Ribonuclease Inhibitor"/>
    <property type="match status" value="2"/>
</dbReference>
<dbReference type="InterPro" id="IPR003591">
    <property type="entry name" value="Leu-rich_rpt_typical-subtyp"/>
</dbReference>
<evidence type="ECO:0000313" key="5">
    <source>
        <dbReference type="Proteomes" id="UP001363151"/>
    </source>
</evidence>
<dbReference type="InterPro" id="IPR051071">
    <property type="entry name" value="LRR-bact_E3_ubiq_ligases"/>
</dbReference>
<comment type="caution">
    <text evidence="4">The sequence shown here is derived from an EMBL/GenBank/DDBJ whole genome shotgun (WGS) entry which is preliminary data.</text>
</comment>
<keyword evidence="2" id="KW-0677">Repeat</keyword>
<proteinExistence type="predicted"/>
<evidence type="ECO:0000313" key="4">
    <source>
        <dbReference type="EMBL" id="KAK7248638.1"/>
    </source>
</evidence>
<keyword evidence="5" id="KW-1185">Reference proteome</keyword>
<gene>
    <name evidence="4" type="ORF">SO694_00164050</name>
</gene>
<accession>A0ABR1G6P1</accession>
<dbReference type="EMBL" id="JBBJCI010000088">
    <property type="protein sequence ID" value="KAK7248638.1"/>
    <property type="molecule type" value="Genomic_DNA"/>
</dbReference>
<dbReference type="PANTHER" id="PTHR47114">
    <property type="match status" value="1"/>
</dbReference>
<feature type="coiled-coil region" evidence="3">
    <location>
        <begin position="39"/>
        <end position="66"/>
    </location>
</feature>
<dbReference type="SMART" id="SM00364">
    <property type="entry name" value="LRR_BAC"/>
    <property type="match status" value="10"/>
</dbReference>
<reference evidence="4 5" key="1">
    <citation type="submission" date="2024-03" db="EMBL/GenBank/DDBJ databases">
        <title>Aureococcus anophagefferens CCMP1851 and Kratosvirus quantuckense: Draft genome of a second virus-susceptible host strain in the model system.</title>
        <authorList>
            <person name="Chase E."/>
            <person name="Truchon A.R."/>
            <person name="Schepens W."/>
            <person name="Wilhelm S.W."/>
        </authorList>
    </citation>
    <scope>NUCLEOTIDE SEQUENCE [LARGE SCALE GENOMIC DNA]</scope>
    <source>
        <strain evidence="4 5">CCMP1851</strain>
    </source>
</reference>
<dbReference type="SMART" id="SM00369">
    <property type="entry name" value="LRR_TYP"/>
    <property type="match status" value="5"/>
</dbReference>
<organism evidence="4 5">
    <name type="scientific">Aureococcus anophagefferens</name>
    <name type="common">Harmful bloom alga</name>
    <dbReference type="NCBI Taxonomy" id="44056"/>
    <lineage>
        <taxon>Eukaryota</taxon>
        <taxon>Sar</taxon>
        <taxon>Stramenopiles</taxon>
        <taxon>Ochrophyta</taxon>
        <taxon>Pelagophyceae</taxon>
        <taxon>Pelagomonadales</taxon>
        <taxon>Pelagomonadaceae</taxon>
        <taxon>Aureococcus</taxon>
    </lineage>
</organism>
<evidence type="ECO:0000256" key="2">
    <source>
        <dbReference type="ARBA" id="ARBA00022737"/>
    </source>
</evidence>
<name>A0ABR1G6P1_AURAN</name>
<sequence>MNIMESPATMMRRLRHAEDAYDGRWAEDAEEAANAAFAAMGAEVERRDAERERERSLAEVRRRERRAEHKWIKERDAELAAMRESDEARAAFETLVTLRADGNAIVRLPPNFLNLAPCLATLSLKSNLLEALPALPPRLETLDVADNDLARLFPECEALRTLVAAGNALTAADVAGAPFLTRLDLGSNQLAAVAGLGVLADLEVLELENRAWLRSDPDARPAANSVASLDVVAPLLHEPWPRLRELRVSGGGAALPTRIPASLRVLEARGCGLAILPAGDYAALESVDLEGNALEALPETWADLARLTRLRVGRNRLATLPERLNAVRDLGVDRNRLTFLPAAPRLEALDARGNRIGDAPSVLLSLDLSDNRVAALAPLPPTVAAVRLRNNRLLALPPLPASLELLVVDGNRLGAIPAAPKLRLLEATRNRLAALPELPALRVLAVAGNRLAALHLRASAQLSVVLAAENVVASVDLPATVRVLALFRNPAEAGASTAAHRGGLEDAAADIVDVCWAGGFALDAAKCVATSVVVGSDRCWPRDYPKRDVAAASAARLPKAARARAARTQVFVDDFRFTSADLARWAAAHAPIASPDDPRLKRAAYLRAD</sequence>
<dbReference type="Proteomes" id="UP001363151">
    <property type="component" value="Unassembled WGS sequence"/>
</dbReference>